<gene>
    <name evidence="4" type="ORF">FDK13_07510</name>
</gene>
<dbReference type="RefSeq" id="WP_137339381.1">
    <property type="nucleotide sequence ID" value="NZ_SZVO01000003.1"/>
</dbReference>
<evidence type="ECO:0000313" key="4">
    <source>
        <dbReference type="EMBL" id="TKT92653.1"/>
    </source>
</evidence>
<keyword evidence="5" id="KW-1185">Reference proteome</keyword>
<evidence type="ECO:0000259" key="2">
    <source>
        <dbReference type="Pfam" id="PF03432"/>
    </source>
</evidence>
<proteinExistence type="predicted"/>
<name>A0A4V6BJ86_9BACT</name>
<dbReference type="Pfam" id="PF22863">
    <property type="entry name" value="TraI_middle"/>
    <property type="match status" value="1"/>
</dbReference>
<dbReference type="EMBL" id="SZVO01000003">
    <property type="protein sequence ID" value="TKT92653.1"/>
    <property type="molecule type" value="Genomic_DNA"/>
</dbReference>
<dbReference type="Pfam" id="PF03432">
    <property type="entry name" value="Relaxase"/>
    <property type="match status" value="1"/>
</dbReference>
<dbReference type="InterPro" id="IPR005094">
    <property type="entry name" value="Endonuclease_MobA/VirD2"/>
</dbReference>
<feature type="domain" description="MobA/VirD2-like nuclease" evidence="2">
    <location>
        <begin position="57"/>
        <end position="166"/>
    </location>
</feature>
<comment type="caution">
    <text evidence="4">The sequence shown here is derived from an EMBL/GenBank/DDBJ whole genome shotgun (WGS) entry which is preliminary data.</text>
</comment>
<accession>A0A4V6BJ86</accession>
<dbReference type="OrthoDB" id="915634at2"/>
<evidence type="ECO:0000259" key="3">
    <source>
        <dbReference type="Pfam" id="PF22863"/>
    </source>
</evidence>
<feature type="region of interest" description="Disordered" evidence="1">
    <location>
        <begin position="258"/>
        <end position="282"/>
    </location>
</feature>
<feature type="domain" description="TraI-like middle" evidence="3">
    <location>
        <begin position="194"/>
        <end position="260"/>
    </location>
</feature>
<protein>
    <submittedName>
        <fullName evidence="4">Relaxase</fullName>
    </submittedName>
</protein>
<reference evidence="4 5" key="1">
    <citation type="submission" date="2019-05" db="EMBL/GenBank/DDBJ databases">
        <title>Dyadobacter AR-3-8 sp. nov., isolated from arctic soil.</title>
        <authorList>
            <person name="Chaudhary D.K."/>
        </authorList>
    </citation>
    <scope>NUCLEOTIDE SEQUENCE [LARGE SCALE GENOMIC DNA]</scope>
    <source>
        <strain evidence="4 5">AR-3-8</strain>
    </source>
</reference>
<dbReference type="InterPro" id="IPR054462">
    <property type="entry name" value="TraI_M"/>
</dbReference>
<dbReference type="AlphaFoldDB" id="A0A4V6BJ86"/>
<sequence>MIGKVGLGRYAKGILVYCYYDKPLSTKQIKQLGTEDVRGELVYIQNLALQKLPDGRFDIENLSRQFLDNMEKNRRLTKFIWHQSFSFPPGENPGNEKITEIAMQFARDFGFEDNQMAVFLHSDKAHKHFHIVANRINYNGKNTADHFNNYARVGKFCRKMELELGLRITPDMHLTAENKQQPRQTVDQALLKLKQAVDSILPNVSTMQQLGTALQKQGVKTLVKRGITFINTRNGMKVKGSDIGREYSLANLEKRLGEVQSPQKSKSAELSLAKQRKKGLSI</sequence>
<evidence type="ECO:0000256" key="1">
    <source>
        <dbReference type="SAM" id="MobiDB-lite"/>
    </source>
</evidence>
<evidence type="ECO:0000313" key="5">
    <source>
        <dbReference type="Proteomes" id="UP000304900"/>
    </source>
</evidence>
<dbReference type="Proteomes" id="UP000304900">
    <property type="component" value="Unassembled WGS sequence"/>
</dbReference>
<organism evidence="4 5">
    <name type="scientific">Dyadobacter frigoris</name>
    <dbReference type="NCBI Taxonomy" id="2576211"/>
    <lineage>
        <taxon>Bacteria</taxon>
        <taxon>Pseudomonadati</taxon>
        <taxon>Bacteroidota</taxon>
        <taxon>Cytophagia</taxon>
        <taxon>Cytophagales</taxon>
        <taxon>Spirosomataceae</taxon>
        <taxon>Dyadobacter</taxon>
    </lineage>
</organism>